<organism evidence="12 13">
    <name type="scientific">Edaphobacter dinghuensis</name>
    <dbReference type="NCBI Taxonomy" id="1560005"/>
    <lineage>
        <taxon>Bacteria</taxon>
        <taxon>Pseudomonadati</taxon>
        <taxon>Acidobacteriota</taxon>
        <taxon>Terriglobia</taxon>
        <taxon>Terriglobales</taxon>
        <taxon>Acidobacteriaceae</taxon>
        <taxon>Edaphobacter</taxon>
    </lineage>
</organism>
<dbReference type="PANTHER" id="PTHR31490:SF88">
    <property type="entry name" value="BETA-XYLANASE"/>
    <property type="match status" value="1"/>
</dbReference>
<name>A0A917HG45_9BACT</name>
<keyword evidence="5 9" id="KW-0378">Hydrolase</keyword>
<keyword evidence="6 9" id="KW-0119">Carbohydrate metabolism</keyword>
<dbReference type="GO" id="GO:0031176">
    <property type="term" value="F:endo-1,4-beta-xylanase activity"/>
    <property type="evidence" value="ECO:0007669"/>
    <property type="project" value="UniProtKB-EC"/>
</dbReference>
<evidence type="ECO:0000256" key="8">
    <source>
        <dbReference type="ARBA" id="ARBA00023326"/>
    </source>
</evidence>
<evidence type="ECO:0000256" key="1">
    <source>
        <dbReference type="ARBA" id="ARBA00000681"/>
    </source>
</evidence>
<evidence type="ECO:0000256" key="3">
    <source>
        <dbReference type="ARBA" id="ARBA00022651"/>
    </source>
</evidence>
<keyword evidence="7 9" id="KW-0326">Glycosidase</keyword>
<evidence type="ECO:0000256" key="6">
    <source>
        <dbReference type="ARBA" id="ARBA00023277"/>
    </source>
</evidence>
<evidence type="ECO:0000256" key="2">
    <source>
        <dbReference type="ARBA" id="ARBA00007495"/>
    </source>
</evidence>
<protein>
    <recommendedName>
        <fullName evidence="9">Beta-xylanase</fullName>
        <ecNumber evidence="9">3.2.1.8</ecNumber>
    </recommendedName>
</protein>
<reference evidence="12" key="1">
    <citation type="journal article" date="2014" name="Int. J. Syst. Evol. Microbiol.">
        <title>Complete genome sequence of Corynebacterium casei LMG S-19264T (=DSM 44701T), isolated from a smear-ripened cheese.</title>
        <authorList>
            <consortium name="US DOE Joint Genome Institute (JGI-PGF)"/>
            <person name="Walter F."/>
            <person name="Albersmeier A."/>
            <person name="Kalinowski J."/>
            <person name="Ruckert C."/>
        </authorList>
    </citation>
    <scope>NUCLEOTIDE SEQUENCE</scope>
    <source>
        <strain evidence="12">CGMCC 1.12997</strain>
    </source>
</reference>
<dbReference type="EC" id="3.2.1.8" evidence="9"/>
<evidence type="ECO:0000256" key="10">
    <source>
        <dbReference type="SAM" id="MobiDB-lite"/>
    </source>
</evidence>
<gene>
    <name evidence="12" type="ORF">GCM10011585_21600</name>
</gene>
<comment type="caution">
    <text evidence="12">The sequence shown here is derived from an EMBL/GenBank/DDBJ whole genome shotgun (WGS) entry which is preliminary data.</text>
</comment>
<dbReference type="EMBL" id="BMGT01000002">
    <property type="protein sequence ID" value="GGG78113.1"/>
    <property type="molecule type" value="Genomic_DNA"/>
</dbReference>
<evidence type="ECO:0000259" key="11">
    <source>
        <dbReference type="PROSITE" id="PS51760"/>
    </source>
</evidence>
<dbReference type="PROSITE" id="PS51760">
    <property type="entry name" value="GH10_2"/>
    <property type="match status" value="1"/>
</dbReference>
<keyword evidence="3" id="KW-0858">Xylan degradation</keyword>
<dbReference type="Pfam" id="PF00331">
    <property type="entry name" value="Glyco_hydro_10"/>
    <property type="match status" value="1"/>
</dbReference>
<proteinExistence type="inferred from homology"/>
<keyword evidence="13" id="KW-1185">Reference proteome</keyword>
<comment type="catalytic activity">
    <reaction evidence="1 9">
        <text>Endohydrolysis of (1-&gt;4)-beta-D-xylosidic linkages in xylans.</text>
        <dbReference type="EC" id="3.2.1.8"/>
    </reaction>
</comment>
<dbReference type="PROSITE" id="PS51318">
    <property type="entry name" value="TAT"/>
    <property type="match status" value="1"/>
</dbReference>
<feature type="domain" description="GH10" evidence="11">
    <location>
        <begin position="70"/>
        <end position="405"/>
    </location>
</feature>
<dbReference type="InterPro" id="IPR017853">
    <property type="entry name" value="GH"/>
</dbReference>
<dbReference type="InterPro" id="IPR001000">
    <property type="entry name" value="GH10_dom"/>
</dbReference>
<keyword evidence="4" id="KW-0732">Signal</keyword>
<accession>A0A917HG45</accession>
<evidence type="ECO:0000313" key="13">
    <source>
        <dbReference type="Proteomes" id="UP000647241"/>
    </source>
</evidence>
<reference evidence="12" key="2">
    <citation type="submission" date="2020-09" db="EMBL/GenBank/DDBJ databases">
        <authorList>
            <person name="Sun Q."/>
            <person name="Zhou Y."/>
        </authorList>
    </citation>
    <scope>NUCLEOTIDE SEQUENCE</scope>
    <source>
        <strain evidence="12">CGMCC 1.12997</strain>
    </source>
</reference>
<dbReference type="AlphaFoldDB" id="A0A917HG45"/>
<dbReference type="InterPro" id="IPR044846">
    <property type="entry name" value="GH10"/>
</dbReference>
<evidence type="ECO:0000256" key="9">
    <source>
        <dbReference type="RuleBase" id="RU361174"/>
    </source>
</evidence>
<comment type="similarity">
    <text evidence="2 9">Belongs to the glycosyl hydrolase 10 (cellulase F) family.</text>
</comment>
<evidence type="ECO:0000256" key="7">
    <source>
        <dbReference type="ARBA" id="ARBA00023295"/>
    </source>
</evidence>
<dbReference type="SMART" id="SM00633">
    <property type="entry name" value="Glyco_10"/>
    <property type="match status" value="1"/>
</dbReference>
<dbReference type="Proteomes" id="UP000647241">
    <property type="component" value="Unassembled WGS sequence"/>
</dbReference>
<dbReference type="RefSeq" id="WP_188554127.1">
    <property type="nucleotide sequence ID" value="NZ_BMGT01000002.1"/>
</dbReference>
<evidence type="ECO:0000256" key="4">
    <source>
        <dbReference type="ARBA" id="ARBA00022729"/>
    </source>
</evidence>
<dbReference type="PANTHER" id="PTHR31490">
    <property type="entry name" value="GLYCOSYL HYDROLASE"/>
    <property type="match status" value="1"/>
</dbReference>
<keyword evidence="8 9" id="KW-0624">Polysaccharide degradation</keyword>
<sequence>MATRREMLAGGLKTAASLALARTTINSTLLAQVAQHPDDMTLNSAPRQQTFPPPDFGLIPAMLPKEAKAVAGVESLKAHAAQHQLISGAAVVVHLLENDPALAELIVDQCGILVPESELKWCALRPTQYAFDFSQADALFAFAEKHQMLVRGHTLVWHNSVPDWLIAAPATLDVRGLLVGHINTVMGRYRVRVHSWDVVNEAILPKDAIPGGLRKSFWYERVGADYIDLAYNTAREADPKAKLTYNDYGVEYDNVEDEERRRAILELLRGMQSRRVPLDAVGIQSHIKAASPSTIGKGLADYIEAIRAMKLEVYLTELDVNEDDIASNEVAERDRLVAQTYKDFLGVALNNAAVKLVLTWGISDRRTWLNDGPTHHRKQPNRPQRSLPFDPEYRPTPAFFAMRSSFDRRSVKKQTDGNV</sequence>
<evidence type="ECO:0000256" key="5">
    <source>
        <dbReference type="ARBA" id="ARBA00022801"/>
    </source>
</evidence>
<dbReference type="InterPro" id="IPR006311">
    <property type="entry name" value="TAT_signal"/>
</dbReference>
<dbReference type="SUPFAM" id="SSF51445">
    <property type="entry name" value="(Trans)glycosidases"/>
    <property type="match status" value="1"/>
</dbReference>
<dbReference type="GO" id="GO:0045493">
    <property type="term" value="P:xylan catabolic process"/>
    <property type="evidence" value="ECO:0007669"/>
    <property type="project" value="UniProtKB-KW"/>
</dbReference>
<evidence type="ECO:0000313" key="12">
    <source>
        <dbReference type="EMBL" id="GGG78113.1"/>
    </source>
</evidence>
<dbReference type="PRINTS" id="PR00134">
    <property type="entry name" value="GLHYDRLASE10"/>
</dbReference>
<feature type="region of interest" description="Disordered" evidence="10">
    <location>
        <begin position="370"/>
        <end position="390"/>
    </location>
</feature>
<dbReference type="Gene3D" id="3.20.20.80">
    <property type="entry name" value="Glycosidases"/>
    <property type="match status" value="1"/>
</dbReference>